<name>A0ABD3D510_9LAMI</name>
<dbReference type="AlphaFoldDB" id="A0ABD3D510"/>
<gene>
    <name evidence="1" type="ORF">CASFOL_018548</name>
</gene>
<dbReference type="EMBL" id="JAVIJP010000025">
    <property type="protein sequence ID" value="KAL3637380.1"/>
    <property type="molecule type" value="Genomic_DNA"/>
</dbReference>
<protein>
    <submittedName>
        <fullName evidence="1">Uncharacterized protein</fullName>
    </submittedName>
</protein>
<comment type="caution">
    <text evidence="1">The sequence shown here is derived from an EMBL/GenBank/DDBJ whole genome shotgun (WGS) entry which is preliminary data.</text>
</comment>
<dbReference type="Proteomes" id="UP001632038">
    <property type="component" value="Unassembled WGS sequence"/>
</dbReference>
<sequence>MDSLNKQNDYSEGELQKHWDENLYHKIGQLKEQLQDNVRWESQLLQQKSRITWLQEGDRNTSFYHAVIKDRRKNNIIAIEDGIGDITSDHKIVGEKVIRPYL</sequence>
<keyword evidence="2" id="KW-1185">Reference proteome</keyword>
<organism evidence="1 2">
    <name type="scientific">Castilleja foliolosa</name>
    <dbReference type="NCBI Taxonomy" id="1961234"/>
    <lineage>
        <taxon>Eukaryota</taxon>
        <taxon>Viridiplantae</taxon>
        <taxon>Streptophyta</taxon>
        <taxon>Embryophyta</taxon>
        <taxon>Tracheophyta</taxon>
        <taxon>Spermatophyta</taxon>
        <taxon>Magnoliopsida</taxon>
        <taxon>eudicotyledons</taxon>
        <taxon>Gunneridae</taxon>
        <taxon>Pentapetalae</taxon>
        <taxon>asterids</taxon>
        <taxon>lamiids</taxon>
        <taxon>Lamiales</taxon>
        <taxon>Orobanchaceae</taxon>
        <taxon>Pedicularideae</taxon>
        <taxon>Castillejinae</taxon>
        <taxon>Castilleja</taxon>
    </lineage>
</organism>
<proteinExistence type="predicted"/>
<evidence type="ECO:0000313" key="2">
    <source>
        <dbReference type="Proteomes" id="UP001632038"/>
    </source>
</evidence>
<evidence type="ECO:0000313" key="1">
    <source>
        <dbReference type="EMBL" id="KAL3637380.1"/>
    </source>
</evidence>
<reference evidence="2" key="1">
    <citation type="journal article" date="2024" name="IScience">
        <title>Strigolactones Initiate the Formation of Haustorium-like Structures in Castilleja.</title>
        <authorList>
            <person name="Buerger M."/>
            <person name="Peterson D."/>
            <person name="Chory J."/>
        </authorList>
    </citation>
    <scope>NUCLEOTIDE SEQUENCE [LARGE SCALE GENOMIC DNA]</scope>
</reference>
<accession>A0ABD3D510</accession>